<dbReference type="OrthoDB" id="411823at2759"/>
<accession>A0A4Y2E9D3</accession>
<comment type="caution">
    <text evidence="1">The sequence shown here is derived from an EMBL/GenBank/DDBJ whole genome shotgun (WGS) entry which is preliminary data.</text>
</comment>
<dbReference type="EMBL" id="BGPR01000522">
    <property type="protein sequence ID" value="GBM24618.1"/>
    <property type="molecule type" value="Genomic_DNA"/>
</dbReference>
<sequence length="120" mass="13650">MWDVWITMQWISSLRNPPRKGSQHNILISSTRSYFKKKLHAISTQLWQNEWDNDDTGMNVHLILPKVKSSPASWQRPEIIFATGHGLFPTYLKRFSLKTTDCCGCASSEALCTSQPAAPL</sequence>
<keyword evidence="2" id="KW-1185">Reference proteome</keyword>
<organism evidence="1 2">
    <name type="scientific">Araneus ventricosus</name>
    <name type="common">Orbweaver spider</name>
    <name type="synonym">Epeira ventricosa</name>
    <dbReference type="NCBI Taxonomy" id="182803"/>
    <lineage>
        <taxon>Eukaryota</taxon>
        <taxon>Metazoa</taxon>
        <taxon>Ecdysozoa</taxon>
        <taxon>Arthropoda</taxon>
        <taxon>Chelicerata</taxon>
        <taxon>Arachnida</taxon>
        <taxon>Araneae</taxon>
        <taxon>Araneomorphae</taxon>
        <taxon>Entelegynae</taxon>
        <taxon>Araneoidea</taxon>
        <taxon>Araneidae</taxon>
        <taxon>Araneus</taxon>
    </lineage>
</organism>
<gene>
    <name evidence="1" type="ORF">AVEN_157871_1</name>
</gene>
<reference evidence="1 2" key="1">
    <citation type="journal article" date="2019" name="Sci. Rep.">
        <title>Orb-weaving spider Araneus ventricosus genome elucidates the spidroin gene catalogue.</title>
        <authorList>
            <person name="Kono N."/>
            <person name="Nakamura H."/>
            <person name="Ohtoshi R."/>
            <person name="Moran D.A.P."/>
            <person name="Shinohara A."/>
            <person name="Yoshida Y."/>
            <person name="Fujiwara M."/>
            <person name="Mori M."/>
            <person name="Tomita M."/>
            <person name="Arakawa K."/>
        </authorList>
    </citation>
    <scope>NUCLEOTIDE SEQUENCE [LARGE SCALE GENOMIC DNA]</scope>
</reference>
<dbReference type="Proteomes" id="UP000499080">
    <property type="component" value="Unassembled WGS sequence"/>
</dbReference>
<evidence type="ECO:0000313" key="1">
    <source>
        <dbReference type="EMBL" id="GBM24618.1"/>
    </source>
</evidence>
<protein>
    <submittedName>
        <fullName evidence="1">Uncharacterized protein</fullName>
    </submittedName>
</protein>
<proteinExistence type="predicted"/>
<name>A0A4Y2E9D3_ARAVE</name>
<evidence type="ECO:0000313" key="2">
    <source>
        <dbReference type="Proteomes" id="UP000499080"/>
    </source>
</evidence>
<dbReference type="AlphaFoldDB" id="A0A4Y2E9D3"/>